<dbReference type="EMBL" id="LCIR01000003">
    <property type="protein sequence ID" value="KKT60128.1"/>
    <property type="molecule type" value="Genomic_DNA"/>
</dbReference>
<reference evidence="1 2" key="1">
    <citation type="journal article" date="2015" name="Nature">
        <title>rRNA introns, odd ribosomes, and small enigmatic genomes across a large radiation of phyla.</title>
        <authorList>
            <person name="Brown C.T."/>
            <person name="Hug L.A."/>
            <person name="Thomas B.C."/>
            <person name="Sharon I."/>
            <person name="Castelle C.J."/>
            <person name="Singh A."/>
            <person name="Wilkins M.J."/>
            <person name="Williams K.H."/>
            <person name="Banfield J.F."/>
        </authorList>
    </citation>
    <scope>NUCLEOTIDE SEQUENCE [LARGE SCALE GENOMIC DNA]</scope>
</reference>
<dbReference type="AlphaFoldDB" id="A0A0G1IMJ4"/>
<evidence type="ECO:0008006" key="3">
    <source>
        <dbReference type="Google" id="ProtNLM"/>
    </source>
</evidence>
<dbReference type="Proteomes" id="UP000034087">
    <property type="component" value="Unassembled WGS sequence"/>
</dbReference>
<dbReference type="InterPro" id="IPR036583">
    <property type="entry name" value="23S_rRNA_IVS_sf"/>
</dbReference>
<dbReference type="CDD" id="cd16376">
    <property type="entry name" value="Avd_like"/>
    <property type="match status" value="1"/>
</dbReference>
<gene>
    <name evidence="1" type="ORF">UW53_C0003G0039</name>
</gene>
<protein>
    <recommendedName>
        <fullName evidence="3">S23 ribosomal protein</fullName>
    </recommendedName>
</protein>
<accession>A0A0G1IMJ4</accession>
<dbReference type="InterPro" id="IPR055360">
    <property type="entry name" value="bAvd"/>
</dbReference>
<evidence type="ECO:0000313" key="2">
    <source>
        <dbReference type="Proteomes" id="UP000034087"/>
    </source>
</evidence>
<name>A0A0G1IMJ4_9BACT</name>
<organism evidence="1 2">
    <name type="scientific">Candidatus Giovannonibacteria bacterium GW2011_GWA1_44_25</name>
    <dbReference type="NCBI Taxonomy" id="1618645"/>
    <lineage>
        <taxon>Bacteria</taxon>
        <taxon>Candidatus Giovannoniibacteriota</taxon>
    </lineage>
</organism>
<proteinExistence type="predicted"/>
<comment type="caution">
    <text evidence="1">The sequence shown here is derived from an EMBL/GenBank/DDBJ whole genome shotgun (WGS) entry which is preliminary data.</text>
</comment>
<sequence length="61" mass="7105">MYLPKYKKGEKIKMASDKVDFLKYLIRLAYETGSLNAKKYFVLEEKVLELGKIMGGWLKSV</sequence>
<evidence type="ECO:0000313" key="1">
    <source>
        <dbReference type="EMBL" id="KKT60128.1"/>
    </source>
</evidence>
<dbReference type="Gene3D" id="1.20.1440.60">
    <property type="entry name" value="23S rRNA-intervening sequence"/>
    <property type="match status" value="1"/>
</dbReference>